<evidence type="ECO:0000313" key="3">
    <source>
        <dbReference type="Proteomes" id="UP000269041"/>
    </source>
</evidence>
<protein>
    <submittedName>
        <fullName evidence="2">Hin recombinase</fullName>
    </submittedName>
</protein>
<dbReference type="OrthoDB" id="9803231at2"/>
<evidence type="ECO:0000313" key="2">
    <source>
        <dbReference type="EMBL" id="RSD28575.1"/>
    </source>
</evidence>
<feature type="domain" description="Transposase IS30-like HTH" evidence="1">
    <location>
        <begin position="5"/>
        <end position="41"/>
    </location>
</feature>
<dbReference type="AlphaFoldDB" id="A0A427TWN6"/>
<accession>A0A427TWN6</accession>
<dbReference type="InterPro" id="IPR009057">
    <property type="entry name" value="Homeodomain-like_sf"/>
</dbReference>
<dbReference type="RefSeq" id="WP_125323300.1">
    <property type="nucleotide sequence ID" value="NZ_AP024889.1"/>
</dbReference>
<keyword evidence="3" id="KW-1185">Reference proteome</keyword>
<dbReference type="SUPFAM" id="SSF46689">
    <property type="entry name" value="Homeodomain-like"/>
    <property type="match status" value="1"/>
</dbReference>
<dbReference type="Pfam" id="PF13936">
    <property type="entry name" value="HTH_38"/>
    <property type="match status" value="1"/>
</dbReference>
<gene>
    <name evidence="2" type="ORF">EJA03_18965</name>
</gene>
<dbReference type="InterPro" id="IPR025246">
    <property type="entry name" value="IS30-like_HTH"/>
</dbReference>
<proteinExistence type="predicted"/>
<organism evidence="2 3">
    <name type="scientific">Vibrio pectenicida</name>
    <dbReference type="NCBI Taxonomy" id="62763"/>
    <lineage>
        <taxon>Bacteria</taxon>
        <taxon>Pseudomonadati</taxon>
        <taxon>Pseudomonadota</taxon>
        <taxon>Gammaproteobacteria</taxon>
        <taxon>Vibrionales</taxon>
        <taxon>Vibrionaceae</taxon>
        <taxon>Vibrio</taxon>
    </lineage>
</organism>
<dbReference type="CDD" id="cd00569">
    <property type="entry name" value="HTH_Hin_like"/>
    <property type="match status" value="1"/>
</dbReference>
<reference evidence="2 3" key="1">
    <citation type="submission" date="2018-12" db="EMBL/GenBank/DDBJ databases">
        <title>Genomic taxonomy of the Vibrionaceae family.</title>
        <authorList>
            <person name="Gomez-Gil B."/>
            <person name="Enciso-Ibarra K."/>
        </authorList>
    </citation>
    <scope>NUCLEOTIDE SEQUENCE [LARGE SCALE GENOMIC DNA]</scope>
    <source>
        <strain evidence="2 3">CAIM 594</strain>
    </source>
</reference>
<name>A0A427TWN6_9VIBR</name>
<evidence type="ECO:0000259" key="1">
    <source>
        <dbReference type="Pfam" id="PF13936"/>
    </source>
</evidence>
<dbReference type="Proteomes" id="UP000269041">
    <property type="component" value="Unassembled WGS sequence"/>
</dbReference>
<dbReference type="EMBL" id="RSFA01000147">
    <property type="protein sequence ID" value="RSD28575.1"/>
    <property type="molecule type" value="Genomic_DNA"/>
</dbReference>
<sequence length="81" mass="9291">MGKPKLTSEQRFYIEKRLGEDISKRKIARELNVSPSTISRETNNNTLDDFKGIYCWRIADNIAKERCAQAKSEHTFSPSVA</sequence>
<comment type="caution">
    <text evidence="2">The sequence shown here is derived from an EMBL/GenBank/DDBJ whole genome shotgun (WGS) entry which is preliminary data.</text>
</comment>
<dbReference type="Gene3D" id="1.10.10.60">
    <property type="entry name" value="Homeodomain-like"/>
    <property type="match status" value="1"/>
</dbReference>